<proteinExistence type="predicted"/>
<feature type="compositionally biased region" description="Basic and acidic residues" evidence="1">
    <location>
        <begin position="13"/>
        <end position="23"/>
    </location>
</feature>
<feature type="region of interest" description="Disordered" evidence="1">
    <location>
        <begin position="1"/>
        <end position="55"/>
    </location>
</feature>
<name>A0A8X6TX63_NEPPI</name>
<dbReference type="EMBL" id="BMAW01018698">
    <property type="protein sequence ID" value="GFT59665.1"/>
    <property type="molecule type" value="Genomic_DNA"/>
</dbReference>
<accession>A0A8X6TX63</accession>
<dbReference type="Proteomes" id="UP000887013">
    <property type="component" value="Unassembled WGS sequence"/>
</dbReference>
<protein>
    <submittedName>
        <fullName evidence="2">Uncharacterized protein</fullName>
    </submittedName>
</protein>
<evidence type="ECO:0000313" key="3">
    <source>
        <dbReference type="Proteomes" id="UP000887013"/>
    </source>
</evidence>
<evidence type="ECO:0000256" key="1">
    <source>
        <dbReference type="SAM" id="MobiDB-lite"/>
    </source>
</evidence>
<sequence length="118" mass="13394">MGPSTLCDPPTTRVEEDSNDTKIEGLGPIEWSPGNPLNTRETYTGPKFTESPDTQWGVKVQPQFPIQNVKRMSFKPWFQTRFETVLTFVGDSKRNLWQVVGNDVTELVFKNAFNASQL</sequence>
<gene>
    <name evidence="2" type="ORF">NPIL_132141</name>
</gene>
<dbReference type="AlphaFoldDB" id="A0A8X6TX63"/>
<reference evidence="2" key="1">
    <citation type="submission" date="2020-08" db="EMBL/GenBank/DDBJ databases">
        <title>Multicomponent nature underlies the extraordinary mechanical properties of spider dragline silk.</title>
        <authorList>
            <person name="Kono N."/>
            <person name="Nakamura H."/>
            <person name="Mori M."/>
            <person name="Yoshida Y."/>
            <person name="Ohtoshi R."/>
            <person name="Malay A.D."/>
            <person name="Moran D.A.P."/>
            <person name="Tomita M."/>
            <person name="Numata K."/>
            <person name="Arakawa K."/>
        </authorList>
    </citation>
    <scope>NUCLEOTIDE SEQUENCE</scope>
</reference>
<evidence type="ECO:0000313" key="2">
    <source>
        <dbReference type="EMBL" id="GFT59665.1"/>
    </source>
</evidence>
<comment type="caution">
    <text evidence="2">The sequence shown here is derived from an EMBL/GenBank/DDBJ whole genome shotgun (WGS) entry which is preliminary data.</text>
</comment>
<organism evidence="2 3">
    <name type="scientific">Nephila pilipes</name>
    <name type="common">Giant wood spider</name>
    <name type="synonym">Nephila maculata</name>
    <dbReference type="NCBI Taxonomy" id="299642"/>
    <lineage>
        <taxon>Eukaryota</taxon>
        <taxon>Metazoa</taxon>
        <taxon>Ecdysozoa</taxon>
        <taxon>Arthropoda</taxon>
        <taxon>Chelicerata</taxon>
        <taxon>Arachnida</taxon>
        <taxon>Araneae</taxon>
        <taxon>Araneomorphae</taxon>
        <taxon>Entelegynae</taxon>
        <taxon>Araneoidea</taxon>
        <taxon>Nephilidae</taxon>
        <taxon>Nephila</taxon>
    </lineage>
</organism>
<keyword evidence="3" id="KW-1185">Reference proteome</keyword>